<dbReference type="Pfam" id="PF04536">
    <property type="entry name" value="TPM_phosphatase"/>
    <property type="match status" value="1"/>
</dbReference>
<reference evidence="5" key="1">
    <citation type="submission" date="2020-10" db="EMBL/GenBank/DDBJ databases">
        <authorList>
            <person name="Gilroy R."/>
        </authorList>
    </citation>
    <scope>NUCLEOTIDE SEQUENCE</scope>
    <source>
        <strain evidence="5">CHK199-13235</strain>
    </source>
</reference>
<reference evidence="5" key="2">
    <citation type="journal article" date="2021" name="PeerJ">
        <title>Extensive microbial diversity within the chicken gut microbiome revealed by metagenomics and culture.</title>
        <authorList>
            <person name="Gilroy R."/>
            <person name="Ravi A."/>
            <person name="Getino M."/>
            <person name="Pursley I."/>
            <person name="Horton D.L."/>
            <person name="Alikhan N.F."/>
            <person name="Baker D."/>
            <person name="Gharbi K."/>
            <person name="Hall N."/>
            <person name="Watson M."/>
            <person name="Adriaenssens E.M."/>
            <person name="Foster-Nyarko E."/>
            <person name="Jarju S."/>
            <person name="Secka A."/>
            <person name="Antonio M."/>
            <person name="Oren A."/>
            <person name="Chaudhuri R.R."/>
            <person name="La Ragione R."/>
            <person name="Hildebrand F."/>
            <person name="Pallen M.J."/>
        </authorList>
    </citation>
    <scope>NUCLEOTIDE SEQUENCE</scope>
    <source>
        <strain evidence="5">CHK199-13235</strain>
    </source>
</reference>
<feature type="domain" description="TPM" evidence="4">
    <location>
        <begin position="36"/>
        <end position="152"/>
    </location>
</feature>
<feature type="region of interest" description="Disordered" evidence="1">
    <location>
        <begin position="229"/>
        <end position="258"/>
    </location>
</feature>
<gene>
    <name evidence="5" type="ORF">IAB51_05370</name>
</gene>
<dbReference type="Gene3D" id="3.10.310.50">
    <property type="match status" value="1"/>
</dbReference>
<keyword evidence="2" id="KW-0472">Membrane</keyword>
<evidence type="ECO:0000256" key="1">
    <source>
        <dbReference type="SAM" id="MobiDB-lite"/>
    </source>
</evidence>
<proteinExistence type="predicted"/>
<protein>
    <submittedName>
        <fullName evidence="5">TPM domain-containing protein</fullName>
    </submittedName>
</protein>
<accession>A0A9D1FLX3</accession>
<name>A0A9D1FLX3_9FIRM</name>
<feature type="compositionally biased region" description="Gly residues" evidence="1">
    <location>
        <begin position="236"/>
        <end position="258"/>
    </location>
</feature>
<sequence>MKKKKLICTAAGCLAALFLPIFVSAIDYNVDASIGVYDYADLLTDGEEQTLVEEAHSLDEKHGMDFVIVTINDDEGMTSEDYAQDFYDYNAFRPDGLLLLINMDYRELWICGTGKGQYIFHDGQIENILDDIIGYASDDNFYGTAAEFLKSADRIAVRATESAFSRNLRRIPFFLLGGMAIAGISLAIMVSKNKLRRTATEASAYKEDGGLRLTHRQDIFLRSAMTKTRIETSSGSSGGRGGHTGSSGRSHSGGGRRF</sequence>
<feature type="signal peptide" evidence="3">
    <location>
        <begin position="1"/>
        <end position="25"/>
    </location>
</feature>
<keyword evidence="2" id="KW-1133">Transmembrane helix</keyword>
<dbReference type="Proteomes" id="UP000824002">
    <property type="component" value="Unassembled WGS sequence"/>
</dbReference>
<dbReference type="EMBL" id="DVJP01000036">
    <property type="protein sequence ID" value="HIS76226.1"/>
    <property type="molecule type" value="Genomic_DNA"/>
</dbReference>
<feature type="transmembrane region" description="Helical" evidence="2">
    <location>
        <begin position="171"/>
        <end position="190"/>
    </location>
</feature>
<keyword evidence="2" id="KW-0812">Transmembrane</keyword>
<dbReference type="InterPro" id="IPR007621">
    <property type="entry name" value="TPM_dom"/>
</dbReference>
<evidence type="ECO:0000313" key="6">
    <source>
        <dbReference type="Proteomes" id="UP000824002"/>
    </source>
</evidence>
<evidence type="ECO:0000259" key="4">
    <source>
        <dbReference type="Pfam" id="PF04536"/>
    </source>
</evidence>
<evidence type="ECO:0000256" key="3">
    <source>
        <dbReference type="SAM" id="SignalP"/>
    </source>
</evidence>
<organism evidence="5 6">
    <name type="scientific">Candidatus Merdivicinus excrementipullorum</name>
    <dbReference type="NCBI Taxonomy" id="2840867"/>
    <lineage>
        <taxon>Bacteria</taxon>
        <taxon>Bacillati</taxon>
        <taxon>Bacillota</taxon>
        <taxon>Clostridia</taxon>
        <taxon>Eubacteriales</taxon>
        <taxon>Oscillospiraceae</taxon>
        <taxon>Oscillospiraceae incertae sedis</taxon>
        <taxon>Candidatus Merdivicinus</taxon>
    </lineage>
</organism>
<comment type="caution">
    <text evidence="5">The sequence shown here is derived from an EMBL/GenBank/DDBJ whole genome shotgun (WGS) entry which is preliminary data.</text>
</comment>
<keyword evidence="3" id="KW-0732">Signal</keyword>
<feature type="chain" id="PRO_5039326222" evidence="3">
    <location>
        <begin position="26"/>
        <end position="258"/>
    </location>
</feature>
<evidence type="ECO:0000256" key="2">
    <source>
        <dbReference type="SAM" id="Phobius"/>
    </source>
</evidence>
<dbReference type="AlphaFoldDB" id="A0A9D1FLX3"/>
<evidence type="ECO:0000313" key="5">
    <source>
        <dbReference type="EMBL" id="HIS76226.1"/>
    </source>
</evidence>